<evidence type="ECO:0000313" key="2">
    <source>
        <dbReference type="EMBL" id="BDD10426.1"/>
    </source>
</evidence>
<evidence type="ECO:0008006" key="4">
    <source>
        <dbReference type="Google" id="ProtNLM"/>
    </source>
</evidence>
<dbReference type="RefSeq" id="WP_338391983.1">
    <property type="nucleotide sequence ID" value="NZ_AP025314.1"/>
</dbReference>
<dbReference type="InterPro" id="IPR013467">
    <property type="entry name" value="HNH78-like"/>
</dbReference>
<dbReference type="EMBL" id="AP025314">
    <property type="protein sequence ID" value="BDD10426.1"/>
    <property type="molecule type" value="Genomic_DNA"/>
</dbReference>
<dbReference type="KEGG" id="fax:FUAX_28580"/>
<feature type="compositionally biased region" description="Basic and acidic residues" evidence="1">
    <location>
        <begin position="102"/>
        <end position="114"/>
    </location>
</feature>
<sequence>MRHIKKDGEPRELTAFKAKGGTKYEGENLDKSPIQTQLLKEQGGLCAYCMSRIKAEPGKTPKMGIEHLKDRATHPGLQLDYNNMLGVCLGGKKKRETGKGSNKKENLHCDQSKDSDKGHFELRFMNPLSEHVTAHYTFADGYVLPNDSDQQKLIEAEIEQALNLNNDFLVENRRKLINELKDRYTKDVKGKGKRDKTIFLNKMLRFYKEPNKNGQLQPYCEVAIQWLESKK</sequence>
<gene>
    <name evidence="2" type="ORF">FUAX_28580</name>
</gene>
<dbReference type="NCBIfam" id="TIGR02646">
    <property type="entry name" value="retron system putative HNH endonuclease"/>
    <property type="match status" value="1"/>
</dbReference>
<dbReference type="Proteomes" id="UP001348817">
    <property type="component" value="Chromosome"/>
</dbReference>
<accession>A0AAU9CMX9</accession>
<proteinExistence type="predicted"/>
<organism evidence="2 3">
    <name type="scientific">Fulvitalea axinellae</name>
    <dbReference type="NCBI Taxonomy" id="1182444"/>
    <lineage>
        <taxon>Bacteria</taxon>
        <taxon>Pseudomonadati</taxon>
        <taxon>Bacteroidota</taxon>
        <taxon>Cytophagia</taxon>
        <taxon>Cytophagales</taxon>
        <taxon>Persicobacteraceae</taxon>
        <taxon>Fulvitalea</taxon>
    </lineage>
</organism>
<dbReference type="AlphaFoldDB" id="A0AAU9CMX9"/>
<evidence type="ECO:0000313" key="3">
    <source>
        <dbReference type="Proteomes" id="UP001348817"/>
    </source>
</evidence>
<keyword evidence="3" id="KW-1185">Reference proteome</keyword>
<reference evidence="2 3" key="1">
    <citation type="submission" date="2021-12" db="EMBL/GenBank/DDBJ databases">
        <title>Genome sequencing of bacteria with rrn-lacking chromosome and rrn-plasmid.</title>
        <authorList>
            <person name="Anda M."/>
            <person name="Iwasaki W."/>
        </authorList>
    </citation>
    <scope>NUCLEOTIDE SEQUENCE [LARGE SCALE GENOMIC DNA]</scope>
    <source>
        <strain evidence="2 3">DSM 100852</strain>
    </source>
</reference>
<evidence type="ECO:0000256" key="1">
    <source>
        <dbReference type="SAM" id="MobiDB-lite"/>
    </source>
</evidence>
<feature type="region of interest" description="Disordered" evidence="1">
    <location>
        <begin position="94"/>
        <end position="114"/>
    </location>
</feature>
<protein>
    <recommendedName>
        <fullName evidence="4">TIGR02646 family protein</fullName>
    </recommendedName>
</protein>
<name>A0AAU9CMX9_9BACT</name>